<dbReference type="GO" id="GO:0009739">
    <property type="term" value="P:response to gibberellin"/>
    <property type="evidence" value="ECO:0007669"/>
    <property type="project" value="EnsemblPlants"/>
</dbReference>
<proteinExistence type="inferred from homology"/>
<dbReference type="GO" id="GO:0003676">
    <property type="term" value="F:nucleic acid binding"/>
    <property type="evidence" value="ECO:0007669"/>
    <property type="project" value="InterPro"/>
</dbReference>
<dbReference type="OMA" id="APKILNQ"/>
<dbReference type="PANTHER" id="PTHR13068:SF113">
    <property type="entry name" value="TRANSCRIPTION TERMINATION FACTOR MTEF18, MITOCHONDRIAL"/>
    <property type="match status" value="1"/>
</dbReference>
<dbReference type="FunFam" id="1.25.70.10:FF:000017">
    <property type="entry name" value="Transcription termination factor MTEF18, mitochondrial"/>
    <property type="match status" value="1"/>
</dbReference>
<dbReference type="Gene3D" id="1.25.70.10">
    <property type="entry name" value="Transcription termination factor 3, mitochondrial"/>
    <property type="match status" value="3"/>
</dbReference>
<dbReference type="GO" id="GO:0009733">
    <property type="term" value="P:response to auxin"/>
    <property type="evidence" value="ECO:0007669"/>
    <property type="project" value="EnsemblPlants"/>
</dbReference>
<name>V4LVY5_EUTSA</name>
<organism evidence="4 5">
    <name type="scientific">Eutrema salsugineum</name>
    <name type="common">Saltwater cress</name>
    <name type="synonym">Sisymbrium salsugineum</name>
    <dbReference type="NCBI Taxonomy" id="72664"/>
    <lineage>
        <taxon>Eukaryota</taxon>
        <taxon>Viridiplantae</taxon>
        <taxon>Streptophyta</taxon>
        <taxon>Embryophyta</taxon>
        <taxon>Tracheophyta</taxon>
        <taxon>Spermatophyta</taxon>
        <taxon>Magnoliopsida</taxon>
        <taxon>eudicotyledons</taxon>
        <taxon>Gunneridae</taxon>
        <taxon>Pentapetalae</taxon>
        <taxon>rosids</taxon>
        <taxon>malvids</taxon>
        <taxon>Brassicales</taxon>
        <taxon>Brassicaceae</taxon>
        <taxon>Eutremeae</taxon>
        <taxon>Eutrema</taxon>
    </lineage>
</organism>
<dbReference type="Gramene" id="ESQ44038">
    <property type="protein sequence ID" value="ESQ44038"/>
    <property type="gene ID" value="EUTSA_v10005866mg"/>
</dbReference>
<dbReference type="InterPro" id="IPR038538">
    <property type="entry name" value="MTERF_sf"/>
</dbReference>
<dbReference type="eggNOG" id="KOG1267">
    <property type="taxonomic scope" value="Eukaryota"/>
</dbReference>
<dbReference type="KEGG" id="eus:EUTSA_v10005866mg"/>
<keyword evidence="2" id="KW-0804">Transcription</keyword>
<dbReference type="STRING" id="72664.V4LVY5"/>
<dbReference type="AlphaFoldDB" id="V4LVY5"/>
<reference evidence="4 5" key="1">
    <citation type="journal article" date="2013" name="Front. Plant Sci.">
        <title>The Reference Genome of the Halophytic Plant Eutrema salsugineum.</title>
        <authorList>
            <person name="Yang R."/>
            <person name="Jarvis D.E."/>
            <person name="Chen H."/>
            <person name="Beilstein M.A."/>
            <person name="Grimwood J."/>
            <person name="Jenkins J."/>
            <person name="Shu S."/>
            <person name="Prochnik S."/>
            <person name="Xin M."/>
            <person name="Ma C."/>
            <person name="Schmutz J."/>
            <person name="Wing R.A."/>
            <person name="Mitchell-Olds T."/>
            <person name="Schumaker K.S."/>
            <person name="Wang X."/>
        </authorList>
    </citation>
    <scope>NUCLEOTIDE SEQUENCE [LARGE SCALE GENOMIC DNA]</scope>
</reference>
<evidence type="ECO:0000256" key="1">
    <source>
        <dbReference type="ARBA" id="ARBA00007692"/>
    </source>
</evidence>
<dbReference type="Pfam" id="PF02536">
    <property type="entry name" value="mTERF"/>
    <property type="match status" value="2"/>
</dbReference>
<accession>V4LVY5</accession>
<keyword evidence="2" id="KW-0806">Transcription termination</keyword>
<dbReference type="GO" id="GO:0009737">
    <property type="term" value="P:response to abscisic acid"/>
    <property type="evidence" value="ECO:0007669"/>
    <property type="project" value="EnsemblPlants"/>
</dbReference>
<dbReference type="GO" id="GO:0000262">
    <property type="term" value="C:mitochondrial chromosome"/>
    <property type="evidence" value="ECO:0007669"/>
    <property type="project" value="EnsemblPlants"/>
</dbReference>
<dbReference type="SMART" id="SM00733">
    <property type="entry name" value="Mterf"/>
    <property type="match status" value="5"/>
</dbReference>
<keyword evidence="5" id="KW-1185">Reference proteome</keyword>
<dbReference type="OrthoDB" id="899381at2759"/>
<dbReference type="GO" id="GO:0009735">
    <property type="term" value="P:response to cytokinin"/>
    <property type="evidence" value="ECO:0007669"/>
    <property type="project" value="EnsemblPlants"/>
</dbReference>
<evidence type="ECO:0000313" key="5">
    <source>
        <dbReference type="Proteomes" id="UP000030689"/>
    </source>
</evidence>
<protein>
    <submittedName>
        <fullName evidence="4">Uncharacterized protein</fullName>
    </submittedName>
</protein>
<sequence>MFMVRLKLALISRSFSTVANHRRVPSRYKSLAIGQAQQAITDYLHTIRSLSYTYAEHIATNASASTRNLILKLDFSVATFSKSIRKHLRYHPINEFEFFFESIGIDYSEVGEYLPEKKFFFSEDRSVLDAACALSGFGFPWNKLGKLYKEERLVFLLSPEKIESRLLELKDVGFTTVAVIGICLAIPRTLCGNGELGAEIRCLLVKLKTLFEEFDSQHPFEENVDSWYVFSRKVRVFYEMGFGNEEMWELLGRNRSLFMECSEEALVKKTEFFCRFGVGKEDAALLILRNPDIMSFDLEKPVISVRGMLKHFGMSQDEVDVVAQKYPYVLGRNKMKNLPHVLRALDLHDRIFDRLKNEAHHLLASYSLMDPDEDVDIEYHEGVEKLQRSRYKTHNVQKLDFFHQIGFGENGMTTKILQHVHGSAMELQERFQILLNNGIDFSKVCMLIRSAPKSLNQQPHSIQDKIRFLCDEMGYSLEKLEIFPAYLCFDLENRISPRLRFHKWLVDKGLSEKSYSIASIVATSEKAFIARLYGIHPAIPKHWFERFSCRKTRYTRKTVY</sequence>
<dbReference type="PANTHER" id="PTHR13068">
    <property type="entry name" value="CGI-12 PROTEIN-RELATED"/>
    <property type="match status" value="1"/>
</dbReference>
<gene>
    <name evidence="4" type="ORF">EUTSA_v10005866mg</name>
</gene>
<dbReference type="GO" id="GO:0006353">
    <property type="term" value="P:DNA-templated transcription termination"/>
    <property type="evidence" value="ECO:0007669"/>
    <property type="project" value="UniProtKB-KW"/>
</dbReference>
<evidence type="ECO:0000256" key="2">
    <source>
        <dbReference type="ARBA" id="ARBA00022472"/>
    </source>
</evidence>
<dbReference type="InterPro" id="IPR003690">
    <property type="entry name" value="MTERF"/>
</dbReference>
<keyword evidence="2" id="KW-0805">Transcription regulation</keyword>
<evidence type="ECO:0000256" key="3">
    <source>
        <dbReference type="ARBA" id="ARBA00022946"/>
    </source>
</evidence>
<keyword evidence="3" id="KW-0809">Transit peptide</keyword>
<comment type="similarity">
    <text evidence="1">Belongs to the mTERF family.</text>
</comment>
<dbReference type="GO" id="GO:0007005">
    <property type="term" value="P:mitochondrion organization"/>
    <property type="evidence" value="ECO:0007669"/>
    <property type="project" value="EnsemblPlants"/>
</dbReference>
<dbReference type="Proteomes" id="UP000030689">
    <property type="component" value="Unassembled WGS sequence"/>
</dbReference>
<dbReference type="EMBL" id="KI517455">
    <property type="protein sequence ID" value="ESQ44038.1"/>
    <property type="molecule type" value="Genomic_DNA"/>
</dbReference>
<evidence type="ECO:0000313" key="4">
    <source>
        <dbReference type="EMBL" id="ESQ44038.1"/>
    </source>
</evidence>